<evidence type="ECO:0000256" key="2">
    <source>
        <dbReference type="ARBA" id="ARBA00022448"/>
    </source>
</evidence>
<dbReference type="AlphaFoldDB" id="A0A097R805"/>
<comment type="subcellular location">
    <subcellularLocation>
        <location evidence="1">Cell membrane</location>
        <topology evidence="1">Multi-pass membrane protein</topology>
    </subcellularLocation>
</comment>
<dbReference type="GO" id="GO:0005886">
    <property type="term" value="C:plasma membrane"/>
    <property type="evidence" value="ECO:0007669"/>
    <property type="project" value="UniProtKB-SubCell"/>
</dbReference>
<dbReference type="CDD" id="cd17321">
    <property type="entry name" value="MFS_MMR_MDR_like"/>
    <property type="match status" value="1"/>
</dbReference>
<evidence type="ECO:0000256" key="1">
    <source>
        <dbReference type="ARBA" id="ARBA00004651"/>
    </source>
</evidence>
<evidence type="ECO:0000313" key="9">
    <source>
        <dbReference type="EMBL" id="AIU74829.1"/>
    </source>
</evidence>
<feature type="transmembrane region" description="Helical" evidence="7">
    <location>
        <begin position="194"/>
        <end position="212"/>
    </location>
</feature>
<feature type="transmembrane region" description="Helical" evidence="7">
    <location>
        <begin position="465"/>
        <end position="484"/>
    </location>
</feature>
<dbReference type="SUPFAM" id="SSF103473">
    <property type="entry name" value="MFS general substrate transporter"/>
    <property type="match status" value="1"/>
</dbReference>
<dbReference type="InterPro" id="IPR011701">
    <property type="entry name" value="MFS"/>
</dbReference>
<keyword evidence="4 7" id="KW-0812">Transmembrane</keyword>
<protein>
    <submittedName>
        <fullName evidence="9">MFS transporter</fullName>
    </submittedName>
</protein>
<sequence>MNVHYRWLTLTLVSSALFLIVVDMTVLYTALPKLTLSLNANASEKLWIINAYPLVVAGLLPATGMLSDRIGHKKLFIYGLTVFAAASLCAAFSPSAPLLIASRVFLAVGAAMMMPPTLSIIRHTFTDPKERALAIGIWSAVASGGAAIGPVIGGALLEYFWWGSVFLINVPVVLLVFPLAIRRIPKCGSTSNRPCDYLGSIQIMVGLVASIYALKELSKPDASWSIMLLSALIGIVFLVLFYKRQRRSESPMIDFSLFSNRMFFSGVCIALVAMLAMVGVELVLSQRLQLVVGLSPLQAALYILPIPLASALAGPFSGLLLPKYGEQKIVLGSLLITGLGILGLALRYQESIIEIFGYLIAIGYGIGGAFTASSTAIMFNAPNEKSGMAASIEDVAYELGSVLGITLLGGMMTAIYSNSLILPAEFEENIEAYDSIDETLKLAGNMDIEQAQTLTHLAHMAFDQAFVSVLISASLLLLLSAVTLKRTQ</sequence>
<dbReference type="Gene3D" id="1.20.1250.20">
    <property type="entry name" value="MFS general substrate transporter like domains"/>
    <property type="match status" value="1"/>
</dbReference>
<dbReference type="Proteomes" id="UP000029986">
    <property type="component" value="Chromosome"/>
</dbReference>
<evidence type="ECO:0000256" key="6">
    <source>
        <dbReference type="ARBA" id="ARBA00023136"/>
    </source>
</evidence>
<keyword evidence="3" id="KW-1003">Cell membrane</keyword>
<organism evidence="9 10">
    <name type="scientific">Hafnia alvei FB1</name>
    <dbReference type="NCBI Taxonomy" id="1453496"/>
    <lineage>
        <taxon>Bacteria</taxon>
        <taxon>Pseudomonadati</taxon>
        <taxon>Pseudomonadota</taxon>
        <taxon>Gammaproteobacteria</taxon>
        <taxon>Enterobacterales</taxon>
        <taxon>Hafniaceae</taxon>
        <taxon>Hafnia</taxon>
    </lineage>
</organism>
<evidence type="ECO:0000259" key="8">
    <source>
        <dbReference type="PROSITE" id="PS50850"/>
    </source>
</evidence>
<dbReference type="InterPro" id="IPR036259">
    <property type="entry name" value="MFS_trans_sf"/>
</dbReference>
<dbReference type="RefSeq" id="WP_025801715.1">
    <property type="nucleotide sequence ID" value="NZ_CP009706.1"/>
</dbReference>
<dbReference type="EMBL" id="CP009706">
    <property type="protein sequence ID" value="AIU74829.1"/>
    <property type="molecule type" value="Genomic_DNA"/>
</dbReference>
<dbReference type="KEGG" id="hav:AT03_09165"/>
<evidence type="ECO:0000313" key="10">
    <source>
        <dbReference type="Proteomes" id="UP000029986"/>
    </source>
</evidence>
<dbReference type="HOGENOM" id="CLU_000960_28_2_6"/>
<feature type="transmembrane region" description="Helical" evidence="7">
    <location>
        <begin position="329"/>
        <end position="349"/>
    </location>
</feature>
<evidence type="ECO:0000256" key="4">
    <source>
        <dbReference type="ARBA" id="ARBA00022692"/>
    </source>
</evidence>
<feature type="transmembrane region" description="Helical" evidence="7">
    <location>
        <begin position="399"/>
        <end position="417"/>
    </location>
</feature>
<feature type="transmembrane region" description="Helical" evidence="7">
    <location>
        <begin position="100"/>
        <end position="121"/>
    </location>
</feature>
<dbReference type="PRINTS" id="PR01036">
    <property type="entry name" value="TCRTETB"/>
</dbReference>
<feature type="transmembrane region" description="Helical" evidence="7">
    <location>
        <begin position="355"/>
        <end position="379"/>
    </location>
</feature>
<proteinExistence type="predicted"/>
<dbReference type="PANTHER" id="PTHR42718:SF47">
    <property type="entry name" value="METHYL VIOLOGEN RESISTANCE PROTEIN SMVA"/>
    <property type="match status" value="1"/>
</dbReference>
<evidence type="ECO:0000256" key="5">
    <source>
        <dbReference type="ARBA" id="ARBA00022989"/>
    </source>
</evidence>
<keyword evidence="6 7" id="KW-0472">Membrane</keyword>
<name>A0A097R805_HAFAL</name>
<feature type="transmembrane region" description="Helical" evidence="7">
    <location>
        <begin position="7"/>
        <end position="31"/>
    </location>
</feature>
<dbReference type="Gene3D" id="1.20.1720.10">
    <property type="entry name" value="Multidrug resistance protein D"/>
    <property type="match status" value="1"/>
</dbReference>
<feature type="transmembrane region" description="Helical" evidence="7">
    <location>
        <begin position="75"/>
        <end position="94"/>
    </location>
</feature>
<feature type="transmembrane region" description="Helical" evidence="7">
    <location>
        <begin position="133"/>
        <end position="153"/>
    </location>
</feature>
<accession>A0A097R805</accession>
<keyword evidence="10" id="KW-1185">Reference proteome</keyword>
<gene>
    <name evidence="9" type="ORF">AT03_09165</name>
</gene>
<feature type="domain" description="Major facilitator superfamily (MFS) profile" evidence="8">
    <location>
        <begin position="9"/>
        <end position="488"/>
    </location>
</feature>
<dbReference type="eggNOG" id="COG0477">
    <property type="taxonomic scope" value="Bacteria"/>
</dbReference>
<keyword evidence="2" id="KW-0813">Transport</keyword>
<evidence type="ECO:0000256" key="3">
    <source>
        <dbReference type="ARBA" id="ARBA00022475"/>
    </source>
</evidence>
<keyword evidence="5 7" id="KW-1133">Transmembrane helix</keyword>
<dbReference type="PANTHER" id="PTHR42718">
    <property type="entry name" value="MAJOR FACILITATOR SUPERFAMILY MULTIDRUG TRANSPORTER MFSC"/>
    <property type="match status" value="1"/>
</dbReference>
<evidence type="ECO:0000256" key="7">
    <source>
        <dbReference type="SAM" id="Phobius"/>
    </source>
</evidence>
<feature type="transmembrane region" description="Helical" evidence="7">
    <location>
        <begin position="159"/>
        <end position="182"/>
    </location>
</feature>
<dbReference type="Pfam" id="PF07690">
    <property type="entry name" value="MFS_1"/>
    <property type="match status" value="1"/>
</dbReference>
<feature type="transmembrane region" description="Helical" evidence="7">
    <location>
        <begin position="46"/>
        <end position="63"/>
    </location>
</feature>
<dbReference type="OrthoDB" id="9807274at2"/>
<reference evidence="9 10" key="1">
    <citation type="journal article" date="2014" name="Gut Pathog.">
        <title>Gene clusters of Hafnia alvei strain FB1 important in survival and pathogenesis: a draft genome perspective.</title>
        <authorList>
            <person name="Tan J.Y."/>
            <person name="Yin W.F."/>
            <person name="Chan K.G."/>
        </authorList>
    </citation>
    <scope>NUCLEOTIDE SEQUENCE [LARGE SCALE GENOMIC DNA]</scope>
    <source>
        <strain evidence="9 10">FB1</strain>
    </source>
</reference>
<dbReference type="PROSITE" id="PS50850">
    <property type="entry name" value="MFS"/>
    <property type="match status" value="1"/>
</dbReference>
<dbReference type="InterPro" id="IPR020846">
    <property type="entry name" value="MFS_dom"/>
</dbReference>
<dbReference type="GO" id="GO:0022857">
    <property type="term" value="F:transmembrane transporter activity"/>
    <property type="evidence" value="ECO:0007669"/>
    <property type="project" value="InterPro"/>
</dbReference>
<feature type="transmembrane region" description="Helical" evidence="7">
    <location>
        <begin position="262"/>
        <end position="280"/>
    </location>
</feature>
<feature type="transmembrane region" description="Helical" evidence="7">
    <location>
        <begin position="224"/>
        <end position="242"/>
    </location>
</feature>
<feature type="transmembrane region" description="Helical" evidence="7">
    <location>
        <begin position="300"/>
        <end position="322"/>
    </location>
</feature>
<dbReference type="PATRIC" id="fig|1453496.5.peg.1833"/>